<protein>
    <submittedName>
        <fullName evidence="1">Uncharacterized protein</fullName>
    </submittedName>
</protein>
<evidence type="ECO:0000313" key="1">
    <source>
        <dbReference type="EMBL" id="KAF2098966.1"/>
    </source>
</evidence>
<evidence type="ECO:0000313" key="2">
    <source>
        <dbReference type="Proteomes" id="UP000799772"/>
    </source>
</evidence>
<gene>
    <name evidence="1" type="ORF">NA57DRAFT_76200</name>
</gene>
<proteinExistence type="predicted"/>
<dbReference type="PANTHER" id="PTHR38791:SF5">
    <property type="entry name" value="TRANSCRIPTION FACTOR DBAG-RELATED"/>
    <property type="match status" value="1"/>
</dbReference>
<dbReference type="Proteomes" id="UP000799772">
    <property type="component" value="Unassembled WGS sequence"/>
</dbReference>
<dbReference type="EMBL" id="ML978126">
    <property type="protein sequence ID" value="KAF2098966.1"/>
    <property type="molecule type" value="Genomic_DNA"/>
</dbReference>
<organism evidence="1 2">
    <name type="scientific">Rhizodiscina lignyota</name>
    <dbReference type="NCBI Taxonomy" id="1504668"/>
    <lineage>
        <taxon>Eukaryota</taxon>
        <taxon>Fungi</taxon>
        <taxon>Dikarya</taxon>
        <taxon>Ascomycota</taxon>
        <taxon>Pezizomycotina</taxon>
        <taxon>Dothideomycetes</taxon>
        <taxon>Pleosporomycetidae</taxon>
        <taxon>Aulographales</taxon>
        <taxon>Rhizodiscinaceae</taxon>
        <taxon>Rhizodiscina</taxon>
    </lineage>
</organism>
<dbReference type="OrthoDB" id="2991872at2759"/>
<reference evidence="1" key="1">
    <citation type="journal article" date="2020" name="Stud. Mycol.">
        <title>101 Dothideomycetes genomes: a test case for predicting lifestyles and emergence of pathogens.</title>
        <authorList>
            <person name="Haridas S."/>
            <person name="Albert R."/>
            <person name="Binder M."/>
            <person name="Bloem J."/>
            <person name="Labutti K."/>
            <person name="Salamov A."/>
            <person name="Andreopoulos B."/>
            <person name="Baker S."/>
            <person name="Barry K."/>
            <person name="Bills G."/>
            <person name="Bluhm B."/>
            <person name="Cannon C."/>
            <person name="Castanera R."/>
            <person name="Culley D."/>
            <person name="Daum C."/>
            <person name="Ezra D."/>
            <person name="Gonzalez J."/>
            <person name="Henrissat B."/>
            <person name="Kuo A."/>
            <person name="Liang C."/>
            <person name="Lipzen A."/>
            <person name="Lutzoni F."/>
            <person name="Magnuson J."/>
            <person name="Mondo S."/>
            <person name="Nolan M."/>
            <person name="Ohm R."/>
            <person name="Pangilinan J."/>
            <person name="Park H.-J."/>
            <person name="Ramirez L."/>
            <person name="Alfaro M."/>
            <person name="Sun H."/>
            <person name="Tritt A."/>
            <person name="Yoshinaga Y."/>
            <person name="Zwiers L.-H."/>
            <person name="Turgeon B."/>
            <person name="Goodwin S."/>
            <person name="Spatafora J."/>
            <person name="Crous P."/>
            <person name="Grigoriev I."/>
        </authorList>
    </citation>
    <scope>NUCLEOTIDE SEQUENCE</scope>
    <source>
        <strain evidence="1">CBS 133067</strain>
    </source>
</reference>
<sequence length="372" mass="41152">MATLTAVGLAGLANSNGDSSLMVLARSKYGSSLRSIQVSLSNPMRASKTQTIATSFILLMFEMITCQTAQTMNSWVGHIEGVTALLELQNLGAWKNTTHIRGLLQVCYLIVVGCIIRRIRVPQAIIEWIQNSQKLQSDTDVLPAYLLFNIICRITELHASCSNNGAKNPTNIISACIGFDNDLSSWVVGLPGVWTYSTSTLKEPHECYGTKYHVYGNPWFACIWGYYRFCRIMVHQTVLHCLNNFPSSVSPAIPTATAGYGLQRKRSRTILVHMCLDMCASIPYQLGFHESETLDYSSLLIPKPSGVFSLLGLIQGLVCAADAFLELVRAWLPKTLELIDKRLGIRQAFILRQFIGDLLLLTQSTHGTKSLA</sequence>
<accession>A0A9P4M5R3</accession>
<dbReference type="InterPro" id="IPR053175">
    <property type="entry name" value="DHMBA_Reg_Transcription_Factor"/>
</dbReference>
<keyword evidence="2" id="KW-1185">Reference proteome</keyword>
<dbReference type="Pfam" id="PF11951">
    <property type="entry name" value="Fungal_trans_2"/>
    <property type="match status" value="1"/>
</dbReference>
<dbReference type="InterPro" id="IPR021858">
    <property type="entry name" value="Fun_TF"/>
</dbReference>
<comment type="caution">
    <text evidence="1">The sequence shown here is derived from an EMBL/GenBank/DDBJ whole genome shotgun (WGS) entry which is preliminary data.</text>
</comment>
<dbReference type="PANTHER" id="PTHR38791">
    <property type="entry name" value="ZN(II)2CYS6 TRANSCRIPTION FACTOR (EUROFUNG)-RELATED-RELATED"/>
    <property type="match status" value="1"/>
</dbReference>
<dbReference type="AlphaFoldDB" id="A0A9P4M5R3"/>
<name>A0A9P4M5R3_9PEZI</name>